<feature type="transmembrane region" description="Helical" evidence="5">
    <location>
        <begin position="175"/>
        <end position="196"/>
    </location>
</feature>
<keyword evidence="7" id="KW-1185">Reference proteome</keyword>
<evidence type="ECO:0000256" key="4">
    <source>
        <dbReference type="ARBA" id="ARBA00023136"/>
    </source>
</evidence>
<evidence type="ECO:0000256" key="2">
    <source>
        <dbReference type="ARBA" id="ARBA00022692"/>
    </source>
</evidence>
<reference evidence="6" key="1">
    <citation type="submission" date="2023-06" db="EMBL/GenBank/DDBJ databases">
        <title>Draft genome sequence of Nocardioides sp. SOB77.</title>
        <authorList>
            <person name="Zhang G."/>
        </authorList>
    </citation>
    <scope>NUCLEOTIDE SEQUENCE</scope>
    <source>
        <strain evidence="6">SOB77</strain>
    </source>
</reference>
<keyword evidence="4 5" id="KW-0472">Membrane</keyword>
<keyword evidence="3 5" id="KW-1133">Transmembrane helix</keyword>
<proteinExistence type="predicted"/>
<organism evidence="6 7">
    <name type="scientific">Nocardioides oceani</name>
    <dbReference type="NCBI Taxonomy" id="3058369"/>
    <lineage>
        <taxon>Bacteria</taxon>
        <taxon>Bacillati</taxon>
        <taxon>Actinomycetota</taxon>
        <taxon>Actinomycetes</taxon>
        <taxon>Propionibacteriales</taxon>
        <taxon>Nocardioidaceae</taxon>
        <taxon>Nocardioides</taxon>
    </lineage>
</organism>
<dbReference type="EMBL" id="JAUHJQ010000017">
    <property type="protein sequence ID" value="MDN4175605.1"/>
    <property type="molecule type" value="Genomic_DNA"/>
</dbReference>
<evidence type="ECO:0000313" key="6">
    <source>
        <dbReference type="EMBL" id="MDN4175605.1"/>
    </source>
</evidence>
<sequence length="231" mass="23436">MVTHRETHVADRASWLRAAVLGADDGIVSTAGLMAGVAAAAGTRTTILTAGLAGLVAGAISMAAGEYVSVSSQRDAERADLNKERRELTEDPEGELLELTLIYEGRGLDRPLAEQVAQALSKHDALSAHVRDELGQGEQSAAKPVQAAIVSALAFAIGAAVPLFAVLIAPTSTRTVMLVSATLLALGVLGVVGARLGGARQSRAAMRVLAGGTAALLITAAVGKLVNTSGL</sequence>
<feature type="transmembrane region" description="Helical" evidence="5">
    <location>
        <begin position="147"/>
        <end position="169"/>
    </location>
</feature>
<protein>
    <submittedName>
        <fullName evidence="6">VIT family protein</fullName>
    </submittedName>
</protein>
<dbReference type="InterPro" id="IPR008217">
    <property type="entry name" value="Ccc1_fam"/>
</dbReference>
<gene>
    <name evidence="6" type="ORF">QWY28_21765</name>
</gene>
<evidence type="ECO:0000256" key="5">
    <source>
        <dbReference type="SAM" id="Phobius"/>
    </source>
</evidence>
<dbReference type="PANTHER" id="PTHR31851">
    <property type="entry name" value="FE(2+)/MN(2+) TRANSPORTER PCL1"/>
    <property type="match status" value="1"/>
</dbReference>
<evidence type="ECO:0000313" key="7">
    <source>
        <dbReference type="Proteomes" id="UP001168620"/>
    </source>
</evidence>
<name>A0ABT8FMA8_9ACTN</name>
<keyword evidence="2 5" id="KW-0812">Transmembrane</keyword>
<dbReference type="CDD" id="cd02432">
    <property type="entry name" value="Nodulin-21_like_1"/>
    <property type="match status" value="1"/>
</dbReference>
<dbReference type="Pfam" id="PF01988">
    <property type="entry name" value="VIT1"/>
    <property type="match status" value="1"/>
</dbReference>
<comment type="subcellular location">
    <subcellularLocation>
        <location evidence="1">Endomembrane system</location>
        <topology evidence="1">Multi-pass membrane protein</topology>
    </subcellularLocation>
</comment>
<evidence type="ECO:0000256" key="3">
    <source>
        <dbReference type="ARBA" id="ARBA00022989"/>
    </source>
</evidence>
<accession>A0ABT8FMA8</accession>
<dbReference type="RefSeq" id="WP_300955024.1">
    <property type="nucleotide sequence ID" value="NZ_JAUHJQ010000017.1"/>
</dbReference>
<evidence type="ECO:0000256" key="1">
    <source>
        <dbReference type="ARBA" id="ARBA00004127"/>
    </source>
</evidence>
<feature type="transmembrane region" description="Helical" evidence="5">
    <location>
        <begin position="208"/>
        <end position="226"/>
    </location>
</feature>
<dbReference type="Proteomes" id="UP001168620">
    <property type="component" value="Unassembled WGS sequence"/>
</dbReference>
<comment type="caution">
    <text evidence="6">The sequence shown here is derived from an EMBL/GenBank/DDBJ whole genome shotgun (WGS) entry which is preliminary data.</text>
</comment>